<dbReference type="EMBL" id="QYRN01000002">
    <property type="protein sequence ID" value="RIY02553.1"/>
    <property type="molecule type" value="Genomic_DNA"/>
</dbReference>
<keyword evidence="3" id="KW-0378">Hydrolase</keyword>
<feature type="binding site" evidence="6">
    <location>
        <position position="21"/>
    </location>
    <ligand>
        <name>Ca(2+)</name>
        <dbReference type="ChEBI" id="CHEBI:29108"/>
    </ligand>
</feature>
<organism evidence="9 10">
    <name type="scientific">Aureimonas flava</name>
    <dbReference type="NCBI Taxonomy" id="2320271"/>
    <lineage>
        <taxon>Bacteria</taxon>
        <taxon>Pseudomonadati</taxon>
        <taxon>Pseudomonadota</taxon>
        <taxon>Alphaproteobacteria</taxon>
        <taxon>Hyphomicrobiales</taxon>
        <taxon>Aurantimonadaceae</taxon>
        <taxon>Aureimonas</taxon>
    </lineage>
</organism>
<evidence type="ECO:0000256" key="5">
    <source>
        <dbReference type="ARBA" id="ARBA00023136"/>
    </source>
</evidence>
<evidence type="ECO:0008006" key="11">
    <source>
        <dbReference type="Google" id="ProtNLM"/>
    </source>
</evidence>
<reference evidence="10" key="1">
    <citation type="submission" date="2018-09" db="EMBL/GenBank/DDBJ databases">
        <authorList>
            <person name="Tuo L."/>
        </authorList>
    </citation>
    <scope>NUCLEOTIDE SEQUENCE [LARGE SCALE GENOMIC DNA]</scope>
    <source>
        <strain evidence="10">M2BS4Y-1</strain>
    </source>
</reference>
<proteinExistence type="predicted"/>
<keyword evidence="4 8" id="KW-1133">Transmembrane helix</keyword>
<keyword evidence="2 8" id="KW-0812">Transmembrane</keyword>
<feature type="transmembrane region" description="Helical" evidence="8">
    <location>
        <begin position="52"/>
        <end position="72"/>
    </location>
</feature>
<feature type="transmembrane region" description="Helical" evidence="8">
    <location>
        <begin position="23"/>
        <end position="40"/>
    </location>
</feature>
<dbReference type="Pfam" id="PF05875">
    <property type="entry name" value="Ceramidase"/>
    <property type="match status" value="1"/>
</dbReference>
<dbReference type="GO" id="GO:0016020">
    <property type="term" value="C:membrane"/>
    <property type="evidence" value="ECO:0007669"/>
    <property type="project" value="UniProtKB-SubCell"/>
</dbReference>
<protein>
    <recommendedName>
        <fullName evidence="11">Ceramidase</fullName>
    </recommendedName>
</protein>
<dbReference type="GO" id="GO:0016811">
    <property type="term" value="F:hydrolase activity, acting on carbon-nitrogen (but not peptide) bonds, in linear amides"/>
    <property type="evidence" value="ECO:0007669"/>
    <property type="project" value="InterPro"/>
</dbReference>
<keyword evidence="5 8" id="KW-0472">Membrane</keyword>
<keyword evidence="6" id="KW-0106">Calcium</keyword>
<evidence type="ECO:0000256" key="4">
    <source>
        <dbReference type="ARBA" id="ARBA00022989"/>
    </source>
</evidence>
<evidence type="ECO:0000256" key="7">
    <source>
        <dbReference type="PIRSR" id="PIRSR608901-2"/>
    </source>
</evidence>
<feature type="transmembrane region" description="Helical" evidence="8">
    <location>
        <begin position="134"/>
        <end position="152"/>
    </location>
</feature>
<evidence type="ECO:0000313" key="9">
    <source>
        <dbReference type="EMBL" id="RIY02553.1"/>
    </source>
</evidence>
<dbReference type="GO" id="GO:0006672">
    <property type="term" value="P:ceramide metabolic process"/>
    <property type="evidence" value="ECO:0007669"/>
    <property type="project" value="InterPro"/>
</dbReference>
<feature type="transmembrane region" description="Helical" evidence="8">
    <location>
        <begin position="105"/>
        <end position="122"/>
    </location>
</feature>
<comment type="subcellular location">
    <subcellularLocation>
        <location evidence="1">Membrane</location>
        <topology evidence="1">Multi-pass membrane protein</topology>
    </subcellularLocation>
</comment>
<dbReference type="GO" id="GO:0046872">
    <property type="term" value="F:metal ion binding"/>
    <property type="evidence" value="ECO:0007669"/>
    <property type="project" value="UniProtKB-KW"/>
</dbReference>
<evidence type="ECO:0000256" key="2">
    <source>
        <dbReference type="ARBA" id="ARBA00022692"/>
    </source>
</evidence>
<feature type="transmembrane region" description="Helical" evidence="8">
    <location>
        <begin position="78"/>
        <end position="98"/>
    </location>
</feature>
<accession>A0A3A1WP91</accession>
<evidence type="ECO:0000256" key="8">
    <source>
        <dbReference type="SAM" id="Phobius"/>
    </source>
</evidence>
<comment type="cofactor">
    <cofactor evidence="7">
        <name>Zn(2+)</name>
        <dbReference type="ChEBI" id="CHEBI:29105"/>
    </cofactor>
</comment>
<keyword evidence="6" id="KW-0479">Metal-binding</keyword>
<dbReference type="OrthoDB" id="277121at2"/>
<gene>
    <name evidence="9" type="ORF">D3218_04060</name>
</gene>
<keyword evidence="10" id="KW-1185">Reference proteome</keyword>
<feature type="transmembrane region" description="Helical" evidence="8">
    <location>
        <begin position="161"/>
        <end position="179"/>
    </location>
</feature>
<feature type="transmembrane region" description="Helical" evidence="8">
    <location>
        <begin position="191"/>
        <end position="209"/>
    </location>
</feature>
<dbReference type="Proteomes" id="UP000265750">
    <property type="component" value="Unassembled WGS sequence"/>
</dbReference>
<evidence type="ECO:0000313" key="10">
    <source>
        <dbReference type="Proteomes" id="UP000265750"/>
    </source>
</evidence>
<evidence type="ECO:0000256" key="3">
    <source>
        <dbReference type="ARBA" id="ARBA00022801"/>
    </source>
</evidence>
<dbReference type="InterPro" id="IPR008901">
    <property type="entry name" value="ACER"/>
</dbReference>
<name>A0A3A1WP91_9HYPH</name>
<dbReference type="RefSeq" id="WP_119538632.1">
    <property type="nucleotide sequence ID" value="NZ_QYRN01000002.1"/>
</dbReference>
<sequence length="215" mass="22570">MDWFAPIDAYCERLGPGVWAEPANAITNLAFVLGAAVALAEWRRAPGRDGVSLAFVLLVAVIGLGSFLFHTLANGWTLLADVLPIAVFIYGYFALALFRFLRLRPAAAIAGTIGFAVAGQVVERLAAPVLGSSASYLPALLALGGMGALLAGRGHGAGRPLLLAAAVFALSLTFRTLDVPLCPTFALGTHFLWHVLNAATLTLCLLAAIRHPRRA</sequence>
<feature type="binding site" evidence="7">
    <location>
        <position position="70"/>
    </location>
    <ligand>
        <name>Zn(2+)</name>
        <dbReference type="ChEBI" id="CHEBI:29105"/>
        <note>catalytic</note>
    </ligand>
</feature>
<comment type="caution">
    <text evidence="9">The sequence shown here is derived from an EMBL/GenBank/DDBJ whole genome shotgun (WGS) entry which is preliminary data.</text>
</comment>
<dbReference type="AlphaFoldDB" id="A0A3A1WP91"/>
<evidence type="ECO:0000256" key="6">
    <source>
        <dbReference type="PIRSR" id="PIRSR608901-1"/>
    </source>
</evidence>
<evidence type="ECO:0000256" key="1">
    <source>
        <dbReference type="ARBA" id="ARBA00004141"/>
    </source>
</evidence>
<keyword evidence="7" id="KW-0862">Zinc</keyword>